<organism evidence="1 2">
    <name type="scientific">Spirosoma endophyticum</name>
    <dbReference type="NCBI Taxonomy" id="662367"/>
    <lineage>
        <taxon>Bacteria</taxon>
        <taxon>Pseudomonadati</taxon>
        <taxon>Bacteroidota</taxon>
        <taxon>Cytophagia</taxon>
        <taxon>Cytophagales</taxon>
        <taxon>Cytophagaceae</taxon>
        <taxon>Spirosoma</taxon>
    </lineage>
</organism>
<dbReference type="Proteomes" id="UP000198598">
    <property type="component" value="Unassembled WGS sequence"/>
</dbReference>
<gene>
    <name evidence="1" type="ORF">SAMN05216167_13324</name>
</gene>
<reference evidence="1 2" key="1">
    <citation type="submission" date="2016-10" db="EMBL/GenBank/DDBJ databases">
        <authorList>
            <person name="de Groot N.N."/>
        </authorList>
    </citation>
    <scope>NUCLEOTIDE SEQUENCE [LARGE SCALE GENOMIC DNA]</scope>
    <source>
        <strain evidence="1 2">DSM 26130</strain>
    </source>
</reference>
<keyword evidence="2" id="KW-1185">Reference proteome</keyword>
<dbReference type="AlphaFoldDB" id="A0A1I2GJN1"/>
<sequence length="163" mass="18082">MRVLRLTLMVMNTIDLLAQSTLPGIPTREVTLSDPLVRAELRNNLSASQREVYIGSIVKQAGKITYTLSQVGYTSELKARPCSLYTIVNHTLIFLRTGVDELIEQDAFFLNVVLPLTKGRLINDLLPNGRKNPDVLPYGGYDPVDITITLEKGKVSISKEAQP</sequence>
<dbReference type="STRING" id="662367.SAMN05216167_13324"/>
<dbReference type="RefSeq" id="WP_093834426.1">
    <property type="nucleotide sequence ID" value="NZ_FOLQ01000033.1"/>
</dbReference>
<accession>A0A1I2GJN1</accession>
<evidence type="ECO:0000313" key="1">
    <source>
        <dbReference type="EMBL" id="SFF17712.1"/>
    </source>
</evidence>
<evidence type="ECO:0000313" key="2">
    <source>
        <dbReference type="Proteomes" id="UP000198598"/>
    </source>
</evidence>
<proteinExistence type="predicted"/>
<dbReference type="EMBL" id="FOLQ01000033">
    <property type="protein sequence ID" value="SFF17712.1"/>
    <property type="molecule type" value="Genomic_DNA"/>
</dbReference>
<dbReference type="OrthoDB" id="9893320at2"/>
<name>A0A1I2GJN1_9BACT</name>
<protein>
    <submittedName>
        <fullName evidence="1">Uncharacterized protein</fullName>
    </submittedName>
</protein>